<feature type="transmembrane region" description="Helical" evidence="8">
    <location>
        <begin position="230"/>
        <end position="250"/>
    </location>
</feature>
<organism evidence="9 10">
    <name type="scientific">Microbacterium rhizosphaerae</name>
    <dbReference type="NCBI Taxonomy" id="1678237"/>
    <lineage>
        <taxon>Bacteria</taxon>
        <taxon>Bacillati</taxon>
        <taxon>Actinomycetota</taxon>
        <taxon>Actinomycetes</taxon>
        <taxon>Micrococcales</taxon>
        <taxon>Microbacteriaceae</taxon>
        <taxon>Microbacterium</taxon>
    </lineage>
</organism>
<dbReference type="EMBL" id="CP139368">
    <property type="protein sequence ID" value="WPR89527.1"/>
    <property type="molecule type" value="Genomic_DNA"/>
</dbReference>
<evidence type="ECO:0000313" key="10">
    <source>
        <dbReference type="Proteomes" id="UP001323798"/>
    </source>
</evidence>
<dbReference type="PANTHER" id="PTHR33908">
    <property type="entry name" value="MANNOSYLTRANSFERASE YKCB-RELATED"/>
    <property type="match status" value="1"/>
</dbReference>
<keyword evidence="10" id="KW-1185">Reference proteome</keyword>
<gene>
    <name evidence="9" type="ORF">SM116_17490</name>
</gene>
<dbReference type="RefSeq" id="WP_320942241.1">
    <property type="nucleotide sequence ID" value="NZ_BAABEU010000003.1"/>
</dbReference>
<accession>A0ABZ0SQM1</accession>
<evidence type="ECO:0000256" key="2">
    <source>
        <dbReference type="ARBA" id="ARBA00022475"/>
    </source>
</evidence>
<evidence type="ECO:0000256" key="3">
    <source>
        <dbReference type="ARBA" id="ARBA00022676"/>
    </source>
</evidence>
<name>A0ABZ0SQM1_9MICO</name>
<evidence type="ECO:0000256" key="7">
    <source>
        <dbReference type="ARBA" id="ARBA00023136"/>
    </source>
</evidence>
<feature type="transmembrane region" description="Helical" evidence="8">
    <location>
        <begin position="340"/>
        <end position="361"/>
    </location>
</feature>
<feature type="transmembrane region" description="Helical" evidence="8">
    <location>
        <begin position="142"/>
        <end position="161"/>
    </location>
</feature>
<feature type="transmembrane region" description="Helical" evidence="8">
    <location>
        <begin position="190"/>
        <end position="209"/>
    </location>
</feature>
<keyword evidence="4 9" id="KW-0808">Transferase</keyword>
<dbReference type="Proteomes" id="UP001323798">
    <property type="component" value="Chromosome"/>
</dbReference>
<proteinExistence type="predicted"/>
<protein>
    <submittedName>
        <fullName evidence="9">Glycosyltransferase family 39 protein</fullName>
        <ecNumber evidence="9">2.4.-.-</ecNumber>
    </submittedName>
</protein>
<keyword evidence="3 9" id="KW-0328">Glycosyltransferase</keyword>
<keyword evidence="6 8" id="KW-1133">Transmembrane helix</keyword>
<reference evidence="9 10" key="1">
    <citation type="submission" date="2023-11" db="EMBL/GenBank/DDBJ databases">
        <title>Genome sequence of Microbacterium rhizosphaerae KACC 19337.</title>
        <authorList>
            <person name="Choi H."/>
            <person name="Kim S."/>
            <person name="Kim Y."/>
            <person name="Kwon S.-W."/>
            <person name="Heo J."/>
        </authorList>
    </citation>
    <scope>NUCLEOTIDE SEQUENCE [LARGE SCALE GENOMIC DNA]</scope>
    <source>
        <strain evidence="9 10">KACC 19337</strain>
    </source>
</reference>
<feature type="transmembrane region" description="Helical" evidence="8">
    <location>
        <begin position="315"/>
        <end position="334"/>
    </location>
</feature>
<evidence type="ECO:0000256" key="1">
    <source>
        <dbReference type="ARBA" id="ARBA00004651"/>
    </source>
</evidence>
<dbReference type="PANTHER" id="PTHR33908:SF3">
    <property type="entry name" value="UNDECAPRENYL PHOSPHATE-ALPHA-4-AMINO-4-DEOXY-L-ARABINOSE ARABINOSYL TRANSFERASE"/>
    <property type="match status" value="1"/>
</dbReference>
<comment type="subcellular location">
    <subcellularLocation>
        <location evidence="1">Cell membrane</location>
        <topology evidence="1">Multi-pass membrane protein</topology>
    </subcellularLocation>
</comment>
<dbReference type="EC" id="2.4.-.-" evidence="9"/>
<evidence type="ECO:0000256" key="6">
    <source>
        <dbReference type="ARBA" id="ARBA00022989"/>
    </source>
</evidence>
<feature type="transmembrane region" description="Helical" evidence="8">
    <location>
        <begin position="381"/>
        <end position="404"/>
    </location>
</feature>
<evidence type="ECO:0000256" key="5">
    <source>
        <dbReference type="ARBA" id="ARBA00022692"/>
    </source>
</evidence>
<keyword evidence="2" id="KW-1003">Cell membrane</keyword>
<feature type="transmembrane region" description="Helical" evidence="8">
    <location>
        <begin position="270"/>
        <end position="294"/>
    </location>
</feature>
<feature type="transmembrane region" description="Helical" evidence="8">
    <location>
        <begin position="20"/>
        <end position="39"/>
    </location>
</feature>
<feature type="transmembrane region" description="Helical" evidence="8">
    <location>
        <begin position="94"/>
        <end position="111"/>
    </location>
</feature>
<dbReference type="InterPro" id="IPR050297">
    <property type="entry name" value="LipidA_mod_glycosyltrf_83"/>
</dbReference>
<sequence>MPIAEVGLLRRVSRALREALPAVVVGLVAFTVAVVGSWIPNLWGDEAASLLSAERSLPSLWSMINHVDAVHAGYYVFLHIWISAFGDSPFSIRFPSALAAGVAAAGIVVLVRRFSSTPFAVVAGLACAVLPRMTYAGEEARSYAMTAAIAVWLTVILAATVRRSRHGDRLGPRARGSAQRGAMRGEAWGWIGYGILLALGTQLFLYLAIIPVAHAMSLALLRSARVVWRAWLKTCAIAAAVALPFVVLAASEHSQISFLAYRDDASLGVVLPGAFFSSVPLAYLGWGLSLVAVIGFTVRRIRRVAWTPSDTLEALVLPWAFAPFILLELLNAAIPAFTSRYLTMCAPAVAVAIVLGVRELVVLVREAARRSDAMRRLRGPAFLATATGVLLAIALGGLTAPVWAAQRTPYSKNNSDWSQISDTIGAEARQGDAIVFDEGVRPSRKTRLAMRAYPAGFANVKDVSLSKPYYDVANWADATLPIAKVIQRGRLADVSRVWVVEYADATSVDTYGVKEIEATGFIRVGSVRLHSSEIYLYERAGAAITASRPLDYVPSPAQTDDGSLPH</sequence>
<evidence type="ECO:0000313" key="9">
    <source>
        <dbReference type="EMBL" id="WPR89527.1"/>
    </source>
</evidence>
<evidence type="ECO:0000256" key="8">
    <source>
        <dbReference type="SAM" id="Phobius"/>
    </source>
</evidence>
<keyword evidence="7 8" id="KW-0472">Membrane</keyword>
<keyword evidence="5 8" id="KW-0812">Transmembrane</keyword>
<dbReference type="GO" id="GO:0016757">
    <property type="term" value="F:glycosyltransferase activity"/>
    <property type="evidence" value="ECO:0007669"/>
    <property type="project" value="UniProtKB-KW"/>
</dbReference>
<evidence type="ECO:0000256" key="4">
    <source>
        <dbReference type="ARBA" id="ARBA00022679"/>
    </source>
</evidence>